<dbReference type="AlphaFoldDB" id="A0A382NVN0"/>
<organism evidence="1">
    <name type="scientific">marine metagenome</name>
    <dbReference type="NCBI Taxonomy" id="408172"/>
    <lineage>
        <taxon>unclassified sequences</taxon>
        <taxon>metagenomes</taxon>
        <taxon>ecological metagenomes</taxon>
    </lineage>
</organism>
<evidence type="ECO:0008006" key="2">
    <source>
        <dbReference type="Google" id="ProtNLM"/>
    </source>
</evidence>
<name>A0A382NVN0_9ZZZZ</name>
<feature type="non-terminal residue" evidence="1">
    <location>
        <position position="1"/>
    </location>
</feature>
<proteinExistence type="predicted"/>
<evidence type="ECO:0000313" key="1">
    <source>
        <dbReference type="EMBL" id="SVC64487.1"/>
    </source>
</evidence>
<dbReference type="Gene3D" id="1.10.1200.10">
    <property type="entry name" value="ACP-like"/>
    <property type="match status" value="1"/>
</dbReference>
<protein>
    <recommendedName>
        <fullName evidence="2">Carrier domain-containing protein</fullName>
    </recommendedName>
</protein>
<sequence>LNGESGKLDSLGLVSFVVSVEERIQNDLGVNISLADEIGNVDGALRTPETLAEHIANELQS</sequence>
<dbReference type="EMBL" id="UINC01102676">
    <property type="protein sequence ID" value="SVC64487.1"/>
    <property type="molecule type" value="Genomic_DNA"/>
</dbReference>
<reference evidence="1" key="1">
    <citation type="submission" date="2018-05" db="EMBL/GenBank/DDBJ databases">
        <authorList>
            <person name="Lanie J.A."/>
            <person name="Ng W.-L."/>
            <person name="Kazmierczak K.M."/>
            <person name="Andrzejewski T.M."/>
            <person name="Davidsen T.M."/>
            <person name="Wayne K.J."/>
            <person name="Tettelin H."/>
            <person name="Glass J.I."/>
            <person name="Rusch D."/>
            <person name="Podicherti R."/>
            <person name="Tsui H.-C.T."/>
            <person name="Winkler M.E."/>
        </authorList>
    </citation>
    <scope>NUCLEOTIDE SEQUENCE</scope>
</reference>
<dbReference type="InterPro" id="IPR036736">
    <property type="entry name" value="ACP-like_sf"/>
</dbReference>
<gene>
    <name evidence="1" type="ORF">METZ01_LOCUS317341</name>
</gene>
<accession>A0A382NVN0</accession>